<dbReference type="Pfam" id="PF20260">
    <property type="entry name" value="PUA_4"/>
    <property type="match status" value="1"/>
</dbReference>
<evidence type="ECO:0000256" key="8">
    <source>
        <dbReference type="ARBA" id="ARBA00022679"/>
    </source>
</evidence>
<dbReference type="PANTHER" id="PTHR30027">
    <property type="entry name" value="RIBOSOMAL RNA SMALL SUBUNIT METHYLTRANSFERASE E"/>
    <property type="match status" value="1"/>
</dbReference>
<feature type="domain" description="Ribosomal RNA small subunit methyltransferase E PUA-like" evidence="14">
    <location>
        <begin position="21"/>
        <end position="57"/>
    </location>
</feature>
<dbReference type="InterPro" id="IPR015947">
    <property type="entry name" value="PUA-like_sf"/>
</dbReference>
<dbReference type="GO" id="GO:0070042">
    <property type="term" value="F:rRNA (uridine-N3-)-methyltransferase activity"/>
    <property type="evidence" value="ECO:0007669"/>
    <property type="project" value="TreeGrafter"/>
</dbReference>
<gene>
    <name evidence="15" type="primary">rsmE</name>
    <name evidence="15" type="ORF">JEOSCH030_01175</name>
</gene>
<evidence type="ECO:0000256" key="10">
    <source>
        <dbReference type="ARBA" id="ARBA00025699"/>
    </source>
</evidence>
<evidence type="ECO:0000256" key="2">
    <source>
        <dbReference type="ARBA" id="ARBA00005528"/>
    </source>
</evidence>
<evidence type="ECO:0000256" key="9">
    <source>
        <dbReference type="ARBA" id="ARBA00022691"/>
    </source>
</evidence>
<keyword evidence="5 12" id="KW-0963">Cytoplasm</keyword>
<name>A0A6V7RHU4_9BACL</name>
<evidence type="ECO:0000256" key="6">
    <source>
        <dbReference type="ARBA" id="ARBA00022552"/>
    </source>
</evidence>
<evidence type="ECO:0000256" key="11">
    <source>
        <dbReference type="ARBA" id="ARBA00047944"/>
    </source>
</evidence>
<evidence type="ECO:0000256" key="12">
    <source>
        <dbReference type="PIRNR" id="PIRNR015601"/>
    </source>
</evidence>
<dbReference type="SUPFAM" id="SSF88697">
    <property type="entry name" value="PUA domain-like"/>
    <property type="match status" value="1"/>
</dbReference>
<dbReference type="CDD" id="cd18084">
    <property type="entry name" value="RsmE-like"/>
    <property type="match status" value="1"/>
</dbReference>
<dbReference type="NCBIfam" id="TIGR00046">
    <property type="entry name" value="RsmE family RNA methyltransferase"/>
    <property type="match status" value="1"/>
</dbReference>
<dbReference type="InterPro" id="IPR046887">
    <property type="entry name" value="RsmE_PUA-like"/>
</dbReference>
<keyword evidence="9 12" id="KW-0949">S-adenosyl-L-methionine</keyword>
<accession>A0A6V7RHU4</accession>
<comment type="catalytic activity">
    <reaction evidence="11 12">
        <text>uridine(1498) in 16S rRNA + S-adenosyl-L-methionine = N(3)-methyluridine(1498) in 16S rRNA + S-adenosyl-L-homocysteine + H(+)</text>
        <dbReference type="Rhea" id="RHEA:42920"/>
        <dbReference type="Rhea" id="RHEA-COMP:10283"/>
        <dbReference type="Rhea" id="RHEA-COMP:10284"/>
        <dbReference type="ChEBI" id="CHEBI:15378"/>
        <dbReference type="ChEBI" id="CHEBI:57856"/>
        <dbReference type="ChEBI" id="CHEBI:59789"/>
        <dbReference type="ChEBI" id="CHEBI:65315"/>
        <dbReference type="ChEBI" id="CHEBI:74502"/>
        <dbReference type="EC" id="2.1.1.193"/>
    </reaction>
</comment>
<dbReference type="InterPro" id="IPR029026">
    <property type="entry name" value="tRNA_m1G_MTases_N"/>
</dbReference>
<sequence length="242" mass="27949">MQQYFSFEALNLNEYYTDLEKDAHHMLNVMRMSLGDTFRVVDKNKNVFKAELTNISPLTYKTFEKVEVIDNQLHKTVICPLLKGEKFDFMIQKATELGADAFLIYEAEHAVVKLDDKKRKNRLTRFEKIIQGASEQSKRLSVPTIEFVGKLNTIDLTRFDVNLFAYEDLSFKKSESLIETLNKNKKIDAVSIIFGPEGGFSEKETKLDELSFVKLGERILRAETAPLYMLSVIDALWTKRTL</sequence>
<dbReference type="Pfam" id="PF04452">
    <property type="entry name" value="Methyltrans_RNA"/>
    <property type="match status" value="1"/>
</dbReference>
<dbReference type="InterPro" id="IPR006700">
    <property type="entry name" value="RsmE"/>
</dbReference>
<keyword evidence="8 12" id="KW-0808">Transferase</keyword>
<dbReference type="GO" id="GO:0005737">
    <property type="term" value="C:cytoplasm"/>
    <property type="evidence" value="ECO:0007669"/>
    <property type="project" value="UniProtKB-SubCell"/>
</dbReference>
<dbReference type="EC" id="2.1.1.193" evidence="3 12"/>
<proteinExistence type="inferred from homology"/>
<dbReference type="InterPro" id="IPR029028">
    <property type="entry name" value="Alpha/beta_knot_MTases"/>
</dbReference>
<dbReference type="PIRSF" id="PIRSF015601">
    <property type="entry name" value="MTase_slr0722"/>
    <property type="match status" value="1"/>
</dbReference>
<evidence type="ECO:0000256" key="7">
    <source>
        <dbReference type="ARBA" id="ARBA00022603"/>
    </source>
</evidence>
<protein>
    <recommendedName>
        <fullName evidence="4 12">Ribosomal RNA small subunit methyltransferase E</fullName>
        <ecNumber evidence="3 12">2.1.1.193</ecNumber>
    </recommendedName>
</protein>
<dbReference type="Proteomes" id="UP000521032">
    <property type="component" value="Unassembled WGS sequence"/>
</dbReference>
<comment type="subcellular location">
    <subcellularLocation>
        <location evidence="1 12">Cytoplasm</location>
    </subcellularLocation>
</comment>
<organism evidence="15 16">
    <name type="scientific">Phocicoccus schoeneichii</name>
    <dbReference type="NCBI Taxonomy" id="1812261"/>
    <lineage>
        <taxon>Bacteria</taxon>
        <taxon>Bacillati</taxon>
        <taxon>Bacillota</taxon>
        <taxon>Bacilli</taxon>
        <taxon>Bacillales</taxon>
        <taxon>Salinicoccaceae</taxon>
        <taxon>Phocicoccus</taxon>
    </lineage>
</organism>
<comment type="caution">
    <text evidence="15">The sequence shown here is derived from an EMBL/GenBank/DDBJ whole genome shotgun (WGS) entry which is preliminary data.</text>
</comment>
<evidence type="ECO:0000313" key="16">
    <source>
        <dbReference type="Proteomes" id="UP000521032"/>
    </source>
</evidence>
<keyword evidence="7 12" id="KW-0489">Methyltransferase</keyword>
<dbReference type="AlphaFoldDB" id="A0A6V7RHU4"/>
<evidence type="ECO:0000259" key="14">
    <source>
        <dbReference type="Pfam" id="PF20260"/>
    </source>
</evidence>
<evidence type="ECO:0000256" key="5">
    <source>
        <dbReference type="ARBA" id="ARBA00022490"/>
    </source>
</evidence>
<evidence type="ECO:0000313" key="15">
    <source>
        <dbReference type="EMBL" id="CAD2076903.1"/>
    </source>
</evidence>
<feature type="domain" description="Ribosomal RNA small subunit methyltransferase E methyltransferase" evidence="13">
    <location>
        <begin position="72"/>
        <end position="233"/>
    </location>
</feature>
<dbReference type="Gene3D" id="2.40.240.20">
    <property type="entry name" value="Hypothetical PUA domain-like, domain 1"/>
    <property type="match status" value="1"/>
</dbReference>
<comment type="similarity">
    <text evidence="2 12">Belongs to the RNA methyltransferase RsmE family.</text>
</comment>
<dbReference type="InterPro" id="IPR046886">
    <property type="entry name" value="RsmE_MTase_dom"/>
</dbReference>
<dbReference type="GO" id="GO:0070475">
    <property type="term" value="P:rRNA base methylation"/>
    <property type="evidence" value="ECO:0007669"/>
    <property type="project" value="TreeGrafter"/>
</dbReference>
<dbReference type="RefSeq" id="WP_186087559.1">
    <property type="nucleotide sequence ID" value="NZ_BMDB01000001.1"/>
</dbReference>
<dbReference type="SUPFAM" id="SSF75217">
    <property type="entry name" value="alpha/beta knot"/>
    <property type="match status" value="1"/>
</dbReference>
<keyword evidence="6 12" id="KW-0698">rRNA processing</keyword>
<evidence type="ECO:0000256" key="4">
    <source>
        <dbReference type="ARBA" id="ARBA00013673"/>
    </source>
</evidence>
<dbReference type="Gene3D" id="3.40.1280.10">
    <property type="match status" value="1"/>
</dbReference>
<evidence type="ECO:0000256" key="1">
    <source>
        <dbReference type="ARBA" id="ARBA00004496"/>
    </source>
</evidence>
<comment type="function">
    <text evidence="10 12">Specifically methylates the N3 position of the uracil ring of uridine 1498 (m3U1498) in 16S rRNA. Acts on the fully assembled 30S ribosomal subunit.</text>
</comment>
<keyword evidence="16" id="KW-1185">Reference proteome</keyword>
<dbReference type="EMBL" id="CAJEWE010000010">
    <property type="protein sequence ID" value="CAD2076903.1"/>
    <property type="molecule type" value="Genomic_DNA"/>
</dbReference>
<evidence type="ECO:0000256" key="3">
    <source>
        <dbReference type="ARBA" id="ARBA00012328"/>
    </source>
</evidence>
<reference evidence="15 16" key="1">
    <citation type="submission" date="2020-07" db="EMBL/GenBank/DDBJ databases">
        <authorList>
            <person name="Criscuolo A."/>
        </authorList>
    </citation>
    <scope>NUCLEOTIDE SEQUENCE [LARGE SCALE GENOMIC DNA]</scope>
    <source>
        <strain evidence="16">CIP 111030</strain>
    </source>
</reference>
<dbReference type="PANTHER" id="PTHR30027:SF3">
    <property type="entry name" value="16S RRNA (URACIL(1498)-N(3))-METHYLTRANSFERASE"/>
    <property type="match status" value="1"/>
</dbReference>
<evidence type="ECO:0000259" key="13">
    <source>
        <dbReference type="Pfam" id="PF04452"/>
    </source>
</evidence>